<evidence type="ECO:0000256" key="11">
    <source>
        <dbReference type="ARBA" id="ARBA00060856"/>
    </source>
</evidence>
<evidence type="ECO:0000256" key="2">
    <source>
        <dbReference type="ARBA" id="ARBA00022448"/>
    </source>
</evidence>
<dbReference type="GO" id="GO:0065002">
    <property type="term" value="P:intracellular protein transmembrane transport"/>
    <property type="evidence" value="ECO:0007669"/>
    <property type="project" value="UniProtKB-UniRule"/>
</dbReference>
<dbReference type="PANTHER" id="PTHR30081:SF1">
    <property type="entry name" value="PROTEIN TRANSLOCASE SUBUNIT SECD"/>
    <property type="match status" value="1"/>
</dbReference>
<evidence type="ECO:0000259" key="15">
    <source>
        <dbReference type="PROSITE" id="PS50156"/>
    </source>
</evidence>
<evidence type="ECO:0000256" key="1">
    <source>
        <dbReference type="ARBA" id="ARBA00004651"/>
    </source>
</evidence>
<feature type="transmembrane region" description="Helical" evidence="13">
    <location>
        <begin position="777"/>
        <end position="795"/>
    </location>
</feature>
<dbReference type="AlphaFoldDB" id="A0A6N1VF42"/>
<dbReference type="InterPro" id="IPR022813">
    <property type="entry name" value="SecD/SecF_arch_bac"/>
</dbReference>
<dbReference type="InterPro" id="IPR055344">
    <property type="entry name" value="SecD_SecF_C_bact"/>
</dbReference>
<dbReference type="NCBIfam" id="NF009583">
    <property type="entry name" value="PRK13024.1-3"/>
    <property type="match status" value="1"/>
</dbReference>
<evidence type="ECO:0000256" key="7">
    <source>
        <dbReference type="ARBA" id="ARBA00022989"/>
    </source>
</evidence>
<dbReference type="Gene3D" id="3.30.70.3400">
    <property type="match status" value="2"/>
</dbReference>
<accession>A0A6N1VF42</accession>
<evidence type="ECO:0000313" key="17">
    <source>
        <dbReference type="Proteomes" id="UP000509367"/>
    </source>
</evidence>
<comment type="similarity">
    <text evidence="14">Belongs to the SecD/SecF family. SecF subfamily.</text>
</comment>
<dbReference type="GO" id="GO:0006605">
    <property type="term" value="P:protein targeting"/>
    <property type="evidence" value="ECO:0007669"/>
    <property type="project" value="UniProtKB-UniRule"/>
</dbReference>
<dbReference type="RefSeq" id="WP_175275656.1">
    <property type="nucleotide sequence ID" value="NZ_CP054836.1"/>
</dbReference>
<dbReference type="GO" id="GO:0015450">
    <property type="term" value="F:protein-transporting ATPase activity"/>
    <property type="evidence" value="ECO:0007669"/>
    <property type="project" value="InterPro"/>
</dbReference>
<dbReference type="InterPro" id="IPR022645">
    <property type="entry name" value="SecD/SecF_bac"/>
</dbReference>
<dbReference type="InterPro" id="IPR022646">
    <property type="entry name" value="SecD/SecF_CS"/>
</dbReference>
<evidence type="ECO:0000256" key="6">
    <source>
        <dbReference type="ARBA" id="ARBA00022927"/>
    </source>
</evidence>
<dbReference type="Gene3D" id="3.30.1360.200">
    <property type="match status" value="1"/>
</dbReference>
<dbReference type="SUPFAM" id="SSF82866">
    <property type="entry name" value="Multidrug efflux transporter AcrB transmembrane domain"/>
    <property type="match status" value="2"/>
</dbReference>
<evidence type="ECO:0000256" key="8">
    <source>
        <dbReference type="ARBA" id="ARBA00023010"/>
    </source>
</evidence>
<keyword evidence="8 13" id="KW-0811">Translocation</keyword>
<comment type="similarity">
    <text evidence="12">In the N-terminal section; belongs to the SecD/SecF family. SecD subfamily.</text>
</comment>
<dbReference type="Pfam" id="PF07549">
    <property type="entry name" value="Sec_GG"/>
    <property type="match status" value="2"/>
</dbReference>
<dbReference type="PROSITE" id="PS50156">
    <property type="entry name" value="SSD"/>
    <property type="match status" value="1"/>
</dbReference>
<dbReference type="PRINTS" id="PR01755">
    <property type="entry name" value="SECFTRNLCASE"/>
</dbReference>
<comment type="subunit">
    <text evidence="13">Forms a complex with SecF. Part of the essential Sec protein translocation apparatus which comprises SecA, SecYEG and auxiliary proteins SecDF-YajC and YidC.</text>
</comment>
<dbReference type="InterPro" id="IPR000731">
    <property type="entry name" value="SSD"/>
</dbReference>
<protein>
    <recommendedName>
        <fullName evidence="13 14">Multifunctional fusion protein</fullName>
    </recommendedName>
    <domain>
        <recommendedName>
            <fullName evidence="13">Protein translocase subunit SecD</fullName>
        </recommendedName>
    </domain>
    <domain>
        <recommendedName>
            <fullName evidence="14">Protein-export membrane protein SecF</fullName>
        </recommendedName>
    </domain>
</protein>
<dbReference type="NCBIfam" id="NF011315">
    <property type="entry name" value="PRK14726.1"/>
    <property type="match status" value="1"/>
</dbReference>
<name>A0A6N1VF42_9HYPH</name>
<dbReference type="FunFam" id="1.20.1640.10:FF:000024">
    <property type="entry name" value="Multifunctional fusion protein"/>
    <property type="match status" value="1"/>
</dbReference>
<feature type="transmembrane region" description="Helical" evidence="13">
    <location>
        <begin position="469"/>
        <end position="491"/>
    </location>
</feature>
<sequence>MLYFSPWKTVLIWLTVLVGILFAIPNLFSGATVQSFPGFLPQSKLALGLDLQGGVHLQLKLDREELVGHRLESVRDEVRRSLREGGIGYTGLSGSGQTVSVRIRDTAQVERARELLEPLTEAVSAGLLSGGIVQEVTLEEPEPALFRLNLTDQGIEYRMAQAVSQTVEVLRGRIDELGTTEPIIQRQGTDRIIVQVPGLDDPQRLKDIIGTTARLTFQMVDTSVSAQDALQTRPPAGTEVLYSADDPPVPYVVETREIVTGENLEDAQAGFDQRTNEPIVSFRFDGTGAQRFGRATQENVGKPFAIVLDNQVISAPVIREPILGGSGQISGNFTVEGANDLAILLRAGALPLTPTFVEERTVGPSLGADSIAAGETAGIIGAALVVAFMFLAYGFLGIVANIALVINVVLIIAALSGLGATLTLPGIAGIVLTVGMAVDSNVLIFERIREERAAGRSVIQAIDTGFQRALATIVDANLTTLIAAVILFYLGSGPIRGFAVTLAIGIVTTVFTAFVLTRWMMAFWVRRNRPKELPKAPVRLVPDGTKISFMWLRRMTFTGSAIAVIASMVLFASVNMNLGIDFKGGSLIEVQAKGDQADIGDIRSRLSALNLGDVQVQGFGTEKDVLIRVEEQGGGENAEQTVVTKVRSELEADYDFRRVEVVGPTVSGELARAGTFAVLAALFAILVYIWLRFEWQFAVGAIIATTHDVLLTIGMYVVTGLEFNLSSIAAILTIVGYSLNDTVVVYDRVRENLRRYKKMPLPDLLDMSMNQTLPRTILTSLTTLLALLGLFFFGGEVLRSFVAAMIFGVVVGTYSSVLIAAPLLILFKLRPGAFDRDQGEKEATSKTMPVDIETP</sequence>
<dbReference type="Pfam" id="PF22599">
    <property type="entry name" value="SecDF_P1_head"/>
    <property type="match status" value="1"/>
</dbReference>
<dbReference type="NCBIfam" id="TIGR00966">
    <property type="entry name" value="transloc_SecF"/>
    <property type="match status" value="1"/>
</dbReference>
<dbReference type="GO" id="GO:0005886">
    <property type="term" value="C:plasma membrane"/>
    <property type="evidence" value="ECO:0007669"/>
    <property type="project" value="UniProtKB-SubCell"/>
</dbReference>
<keyword evidence="4" id="KW-0997">Cell inner membrane</keyword>
<feature type="transmembrane region" description="Helical" evidence="13">
    <location>
        <begin position="725"/>
        <end position="749"/>
    </location>
</feature>
<evidence type="ECO:0000256" key="9">
    <source>
        <dbReference type="ARBA" id="ARBA00023136"/>
    </source>
</evidence>
<dbReference type="InterPro" id="IPR005791">
    <property type="entry name" value="SecD"/>
</dbReference>
<keyword evidence="2 13" id="KW-0813">Transport</keyword>
<comment type="function">
    <text evidence="10 13">Part of the Sec protein translocase complex. Interacts with the SecYEG preprotein conducting channel. SecDF uses the proton motive force (PMF) to complete protein translocation after the ATP-dependent function of SecA.</text>
</comment>
<evidence type="ECO:0000256" key="5">
    <source>
        <dbReference type="ARBA" id="ARBA00022692"/>
    </source>
</evidence>
<dbReference type="KEGG" id="orm:HTY61_04405"/>
<evidence type="ECO:0000313" key="16">
    <source>
        <dbReference type="EMBL" id="QKV17759.1"/>
    </source>
</evidence>
<keyword evidence="7 13" id="KW-1133">Transmembrane helix</keyword>
<gene>
    <name evidence="16" type="primary">secDF</name>
    <name evidence="13" type="synonym">secD</name>
    <name evidence="14" type="synonym">secF</name>
    <name evidence="16" type="ORF">HTY61_04405</name>
</gene>
<feature type="transmembrane region" description="Helical" evidence="13">
    <location>
        <begin position="377"/>
        <end position="396"/>
    </location>
</feature>
<dbReference type="FunFam" id="3.30.1360.200:FF:000002">
    <property type="entry name" value="Preprotein translocase subunit SecD"/>
    <property type="match status" value="1"/>
</dbReference>
<feature type="domain" description="SSD" evidence="15">
    <location>
        <begin position="690"/>
        <end position="826"/>
    </location>
</feature>
<dbReference type="Pfam" id="PF02355">
    <property type="entry name" value="SecD_SecF_C"/>
    <property type="match status" value="2"/>
</dbReference>
<dbReference type="GO" id="GO:0043952">
    <property type="term" value="P:protein transport by the Sec complex"/>
    <property type="evidence" value="ECO:0007669"/>
    <property type="project" value="UniProtKB-UniRule"/>
</dbReference>
<dbReference type="InterPro" id="IPR005665">
    <property type="entry name" value="SecF_bac"/>
</dbReference>
<feature type="transmembrane region" description="Helical" evidence="13">
    <location>
        <begin position="670"/>
        <end position="691"/>
    </location>
</feature>
<dbReference type="HAMAP" id="MF_01463_B">
    <property type="entry name" value="SecD_B"/>
    <property type="match status" value="1"/>
</dbReference>
<reference evidence="16 17" key="1">
    <citation type="submission" date="2020-06" db="EMBL/GenBank/DDBJ databases">
        <title>Oricola thermophila sp. nov. isolated from a tidal sediments.</title>
        <authorList>
            <person name="Kwon K.K."/>
            <person name="Yang S.-H."/>
            <person name="Park M.-J."/>
        </authorList>
    </citation>
    <scope>NUCLEOTIDE SEQUENCE [LARGE SCALE GENOMIC DNA]</scope>
    <source>
        <strain evidence="16 17">MEBiC13590</strain>
    </source>
</reference>
<dbReference type="NCBIfam" id="TIGR00916">
    <property type="entry name" value="2A0604s01"/>
    <property type="match status" value="2"/>
</dbReference>
<keyword evidence="6 13" id="KW-0653">Protein transport</keyword>
<keyword evidence="3 13" id="KW-1003">Cell membrane</keyword>
<feature type="transmembrane region" description="Helical" evidence="13">
    <location>
        <begin position="698"/>
        <end position="719"/>
    </location>
</feature>
<dbReference type="InterPro" id="IPR054384">
    <property type="entry name" value="SecDF_P1_head"/>
</dbReference>
<dbReference type="EMBL" id="CP054836">
    <property type="protein sequence ID" value="QKV17759.1"/>
    <property type="molecule type" value="Genomic_DNA"/>
</dbReference>
<evidence type="ECO:0000256" key="14">
    <source>
        <dbReference type="HAMAP-Rule" id="MF_01464"/>
    </source>
</evidence>
<evidence type="ECO:0000256" key="10">
    <source>
        <dbReference type="ARBA" id="ARBA00059018"/>
    </source>
</evidence>
<dbReference type="Proteomes" id="UP000509367">
    <property type="component" value="Chromosome"/>
</dbReference>
<keyword evidence="9 13" id="KW-0472">Membrane</keyword>
<feature type="transmembrane region" description="Helical" evidence="13">
    <location>
        <begin position="555"/>
        <end position="574"/>
    </location>
</feature>
<keyword evidence="5 13" id="KW-0812">Transmembrane</keyword>
<proteinExistence type="inferred from homology"/>
<dbReference type="HAMAP" id="MF_01464_B">
    <property type="entry name" value="SecF_B"/>
    <property type="match status" value="1"/>
</dbReference>
<dbReference type="NCBIfam" id="TIGR01129">
    <property type="entry name" value="secD"/>
    <property type="match status" value="1"/>
</dbReference>
<evidence type="ECO:0000256" key="12">
    <source>
        <dbReference type="ARBA" id="ARBA00061053"/>
    </source>
</evidence>
<dbReference type="InterPro" id="IPR048631">
    <property type="entry name" value="SecD_1st"/>
</dbReference>
<keyword evidence="17" id="KW-1185">Reference proteome</keyword>
<comment type="caution">
    <text evidence="13">Lacks conserved residue(s) required for the propagation of feature annotation.</text>
</comment>
<feature type="transmembrane region" description="Helical" evidence="13">
    <location>
        <begin position="801"/>
        <end position="827"/>
    </location>
</feature>
<comment type="subunit">
    <text evidence="14">Forms a complex with SecD. Part of the essential Sec protein translocation apparatus which comprises SecA, SecYEG and auxiliary proteins SecDF-YajC and YidC.</text>
</comment>
<evidence type="ECO:0000256" key="4">
    <source>
        <dbReference type="ARBA" id="ARBA00022519"/>
    </source>
</evidence>
<feature type="transmembrane region" description="Helical" evidence="13">
    <location>
        <begin position="427"/>
        <end position="448"/>
    </location>
</feature>
<dbReference type="Pfam" id="PF21760">
    <property type="entry name" value="SecD_1st"/>
    <property type="match status" value="1"/>
</dbReference>
<dbReference type="InterPro" id="IPR048634">
    <property type="entry name" value="SecD_SecF_C"/>
</dbReference>
<feature type="transmembrane region" description="Helical" evidence="13">
    <location>
        <begin position="403"/>
        <end position="421"/>
    </location>
</feature>
<evidence type="ECO:0000256" key="3">
    <source>
        <dbReference type="ARBA" id="ARBA00022475"/>
    </source>
</evidence>
<feature type="transmembrane region" description="Helical" evidence="13">
    <location>
        <begin position="497"/>
        <end position="521"/>
    </location>
</feature>
<evidence type="ECO:0000256" key="13">
    <source>
        <dbReference type="HAMAP-Rule" id="MF_01463"/>
    </source>
</evidence>
<comment type="similarity">
    <text evidence="11">In the C-terminal section; belongs to the SecD/SecF family. SecF subfamily.</text>
</comment>
<organism evidence="16 17">
    <name type="scientific">Oricola thermophila</name>
    <dbReference type="NCBI Taxonomy" id="2742145"/>
    <lineage>
        <taxon>Bacteria</taxon>
        <taxon>Pseudomonadati</taxon>
        <taxon>Pseudomonadota</taxon>
        <taxon>Alphaproteobacteria</taxon>
        <taxon>Hyphomicrobiales</taxon>
        <taxon>Ahrensiaceae</taxon>
        <taxon>Oricola</taxon>
    </lineage>
</organism>
<comment type="similarity">
    <text evidence="13">Belongs to the SecD/SecF family. SecD subfamily.</text>
</comment>
<dbReference type="PANTHER" id="PTHR30081">
    <property type="entry name" value="PROTEIN-EXPORT MEMBRANE PROTEIN SEC"/>
    <property type="match status" value="1"/>
</dbReference>
<dbReference type="FunFam" id="1.20.1640.10:FF:000004">
    <property type="entry name" value="Protein translocase subunit SecD"/>
    <property type="match status" value="1"/>
</dbReference>
<dbReference type="Gene3D" id="1.20.1640.10">
    <property type="entry name" value="Multidrug efflux transporter AcrB transmembrane domain"/>
    <property type="match status" value="2"/>
</dbReference>
<comment type="subcellular location">
    <subcellularLocation>
        <location evidence="1 13">Cell membrane</location>
        <topology evidence="1 13">Multi-pass membrane protein</topology>
    </subcellularLocation>
</comment>